<accession>A0A840V7Q2</accession>
<dbReference type="AlphaFoldDB" id="A0A840V7Q2"/>
<evidence type="ECO:0000313" key="3">
    <source>
        <dbReference type="Proteomes" id="UP000557717"/>
    </source>
</evidence>
<dbReference type="PROSITE" id="PS51257">
    <property type="entry name" value="PROKAR_LIPOPROTEIN"/>
    <property type="match status" value="1"/>
</dbReference>
<organism evidence="2 3">
    <name type="scientific">Haloferula luteola</name>
    <dbReference type="NCBI Taxonomy" id="595692"/>
    <lineage>
        <taxon>Bacteria</taxon>
        <taxon>Pseudomonadati</taxon>
        <taxon>Verrucomicrobiota</taxon>
        <taxon>Verrucomicrobiia</taxon>
        <taxon>Verrucomicrobiales</taxon>
        <taxon>Verrucomicrobiaceae</taxon>
        <taxon>Haloferula</taxon>
    </lineage>
</organism>
<dbReference type="Proteomes" id="UP000557717">
    <property type="component" value="Unassembled WGS sequence"/>
</dbReference>
<comment type="similarity">
    <text evidence="1">Belongs to the outer membrane factor (OMF) (TC 1.B.17) family.</text>
</comment>
<dbReference type="GO" id="GO:0015562">
    <property type="term" value="F:efflux transmembrane transporter activity"/>
    <property type="evidence" value="ECO:0007669"/>
    <property type="project" value="InterPro"/>
</dbReference>
<protein>
    <submittedName>
        <fullName evidence="2">Outer membrane protein TolC</fullName>
    </submittedName>
</protein>
<dbReference type="Gene3D" id="1.20.1600.10">
    <property type="entry name" value="Outer membrane efflux proteins (OEP)"/>
    <property type="match status" value="1"/>
</dbReference>
<name>A0A840V7Q2_9BACT</name>
<dbReference type="PANTHER" id="PTHR30203:SF30">
    <property type="entry name" value="OUTER MEMBRANE PROTEIN-RELATED"/>
    <property type="match status" value="1"/>
</dbReference>
<dbReference type="EMBL" id="JACHFD010000004">
    <property type="protein sequence ID" value="MBB5350768.1"/>
    <property type="molecule type" value="Genomic_DNA"/>
</dbReference>
<dbReference type="SUPFAM" id="SSF56954">
    <property type="entry name" value="Outer membrane efflux proteins (OEP)"/>
    <property type="match status" value="1"/>
</dbReference>
<dbReference type="InterPro" id="IPR003423">
    <property type="entry name" value="OMP_efflux"/>
</dbReference>
<sequence>MVIRTLGGVPMVMALFVSCQAPREEILDPTATLAAYRRSSLHSPEAIASLRKAGESPGGTWTVRKMVAAVETTHPSLSRARAQLHAAQAGIDVAGTHPPVGISLDLQRALQGASPWTCGLMLDYTLETGGKRAARIVKARAEADRAAIAITQARGDIHSAVARAFIDHHAAAAQLAALEESSRDLDAWEQASTQLAKLGETDRLQSYTLERERSLLEREMATTRKQSRVADAALARALGIPFSEVAHLPLAPLPESLPAVPSRSAIQNTTALSKPEVLDPLAAYAIAEAALRIEVSQQYPDLHLGPGYSYDQGQQKWQLAASLAIPSDINAATIRRAEADRTAAAAVFVETQNTALGNSAAALEAYSGCLQQWRQATELVVKSEAIHRAQTQITRAGAGDRLPLLQAQYSTCQDRAAEIAARFDAWRAWVDLLDATRGPIAGNLL</sequence>
<proteinExistence type="inferred from homology"/>
<dbReference type="Pfam" id="PF02321">
    <property type="entry name" value="OEP"/>
    <property type="match status" value="1"/>
</dbReference>
<evidence type="ECO:0000256" key="1">
    <source>
        <dbReference type="ARBA" id="ARBA00007613"/>
    </source>
</evidence>
<dbReference type="InterPro" id="IPR010131">
    <property type="entry name" value="MdtP/NodT-like"/>
</dbReference>
<gene>
    <name evidence="2" type="ORF">HNR46_001002</name>
</gene>
<reference evidence="2 3" key="1">
    <citation type="submission" date="2020-08" db="EMBL/GenBank/DDBJ databases">
        <title>Genomic Encyclopedia of Type Strains, Phase IV (KMG-IV): sequencing the most valuable type-strain genomes for metagenomic binning, comparative biology and taxonomic classification.</title>
        <authorList>
            <person name="Goeker M."/>
        </authorList>
    </citation>
    <scope>NUCLEOTIDE SEQUENCE [LARGE SCALE GENOMIC DNA]</scope>
    <source>
        <strain evidence="2 3">YC6886</strain>
    </source>
</reference>
<comment type="caution">
    <text evidence="2">The sequence shown here is derived from an EMBL/GenBank/DDBJ whole genome shotgun (WGS) entry which is preliminary data.</text>
</comment>
<keyword evidence="3" id="KW-1185">Reference proteome</keyword>
<evidence type="ECO:0000313" key="2">
    <source>
        <dbReference type="EMBL" id="MBB5350768.1"/>
    </source>
</evidence>
<dbReference type="RefSeq" id="WP_221285017.1">
    <property type="nucleotide sequence ID" value="NZ_JACHFD010000004.1"/>
</dbReference>
<dbReference type="PANTHER" id="PTHR30203">
    <property type="entry name" value="OUTER MEMBRANE CATION EFFLUX PROTEIN"/>
    <property type="match status" value="1"/>
</dbReference>